<dbReference type="PANTHER" id="PTHR23407:SF1">
    <property type="entry name" value="5-FORMYLTETRAHYDROFOLATE CYCLO-LIGASE"/>
    <property type="match status" value="1"/>
</dbReference>
<evidence type="ECO:0000313" key="7">
    <source>
        <dbReference type="Proteomes" id="UP000184608"/>
    </source>
</evidence>
<proteinExistence type="inferred from homology"/>
<keyword evidence="6" id="KW-0436">Ligase</keyword>
<dbReference type="Gene3D" id="3.40.50.10420">
    <property type="entry name" value="NagB/RpiA/CoA transferase-like"/>
    <property type="match status" value="1"/>
</dbReference>
<feature type="binding site" evidence="4">
    <location>
        <begin position="10"/>
        <end position="14"/>
    </location>
    <ligand>
        <name>ATP</name>
        <dbReference type="ChEBI" id="CHEBI:30616"/>
    </ligand>
</feature>
<dbReference type="GO" id="GO:0035999">
    <property type="term" value="P:tetrahydrofolate interconversion"/>
    <property type="evidence" value="ECO:0007669"/>
    <property type="project" value="TreeGrafter"/>
</dbReference>
<dbReference type="GO" id="GO:0030272">
    <property type="term" value="F:5-formyltetrahydrofolate cyclo-ligase activity"/>
    <property type="evidence" value="ECO:0007669"/>
    <property type="project" value="UniProtKB-EC"/>
</dbReference>
<dbReference type="PIRSF" id="PIRSF006806">
    <property type="entry name" value="FTHF_cligase"/>
    <property type="match status" value="1"/>
</dbReference>
<evidence type="ECO:0000256" key="2">
    <source>
        <dbReference type="ARBA" id="ARBA00022741"/>
    </source>
</evidence>
<feature type="binding site" evidence="4">
    <location>
        <begin position="141"/>
        <end position="149"/>
    </location>
    <ligand>
        <name>ATP</name>
        <dbReference type="ChEBI" id="CHEBI:30616"/>
    </ligand>
</feature>
<keyword evidence="5" id="KW-0479">Metal-binding</keyword>
<name>A0A1M5YK06_9VIBR</name>
<dbReference type="Pfam" id="PF01812">
    <property type="entry name" value="5-FTHF_cyc-lig"/>
    <property type="match status" value="1"/>
</dbReference>
<keyword evidence="5" id="KW-0460">Magnesium</keyword>
<dbReference type="InterPro" id="IPR024185">
    <property type="entry name" value="FTHF_cligase-like_sf"/>
</dbReference>
<gene>
    <name evidence="6" type="ORF">VA7868_01763</name>
</gene>
<evidence type="ECO:0000256" key="5">
    <source>
        <dbReference type="RuleBase" id="RU361279"/>
    </source>
</evidence>
<dbReference type="InterPro" id="IPR002698">
    <property type="entry name" value="FTHF_cligase"/>
</dbReference>
<evidence type="ECO:0000256" key="1">
    <source>
        <dbReference type="ARBA" id="ARBA00010638"/>
    </source>
</evidence>
<protein>
    <recommendedName>
        <fullName evidence="5">5-formyltetrahydrofolate cyclo-ligase</fullName>
        <ecNumber evidence="5">6.3.3.2</ecNumber>
    </recommendedName>
</protein>
<comment type="cofactor">
    <cofactor evidence="5">
        <name>Mg(2+)</name>
        <dbReference type="ChEBI" id="CHEBI:18420"/>
    </cofactor>
</comment>
<accession>A0A1M5YK06</accession>
<dbReference type="GO" id="GO:0005524">
    <property type="term" value="F:ATP binding"/>
    <property type="evidence" value="ECO:0007669"/>
    <property type="project" value="UniProtKB-KW"/>
</dbReference>
<dbReference type="Proteomes" id="UP000184608">
    <property type="component" value="Unassembled WGS sequence"/>
</dbReference>
<evidence type="ECO:0000313" key="6">
    <source>
        <dbReference type="EMBL" id="SHI11863.1"/>
    </source>
</evidence>
<feature type="binding site" evidence="4">
    <location>
        <position position="56"/>
    </location>
    <ligand>
        <name>substrate</name>
    </ligand>
</feature>
<dbReference type="OrthoDB" id="9801938at2"/>
<dbReference type="STRING" id="1216006.VA7868_01763"/>
<comment type="similarity">
    <text evidence="1 5">Belongs to the 5-formyltetrahydrofolate cyclo-ligase family.</text>
</comment>
<evidence type="ECO:0000256" key="3">
    <source>
        <dbReference type="ARBA" id="ARBA00022840"/>
    </source>
</evidence>
<dbReference type="EC" id="6.3.3.2" evidence="5"/>
<dbReference type="SUPFAM" id="SSF100950">
    <property type="entry name" value="NagB/RpiA/CoA transferase-like"/>
    <property type="match status" value="1"/>
</dbReference>
<evidence type="ECO:0000256" key="4">
    <source>
        <dbReference type="PIRSR" id="PIRSR006806-1"/>
    </source>
</evidence>
<reference evidence="6 7" key="1">
    <citation type="submission" date="2016-11" db="EMBL/GenBank/DDBJ databases">
        <authorList>
            <person name="Jaros S."/>
            <person name="Januszkiewicz K."/>
            <person name="Wedrychowicz H."/>
        </authorList>
    </citation>
    <scope>NUCLEOTIDE SEQUENCE [LARGE SCALE GENOMIC DNA]</scope>
    <source>
        <strain evidence="6 7">CECT 7868</strain>
    </source>
</reference>
<dbReference type="AlphaFoldDB" id="A0A1M5YK06"/>
<keyword evidence="3 4" id="KW-0067">ATP-binding</keyword>
<dbReference type="PANTHER" id="PTHR23407">
    <property type="entry name" value="ATPASE INHIBITOR/5-FORMYLTETRAHYDROFOLATE CYCLO-LIGASE"/>
    <property type="match status" value="1"/>
</dbReference>
<dbReference type="GO" id="GO:0009396">
    <property type="term" value="P:folic acid-containing compound biosynthetic process"/>
    <property type="evidence" value="ECO:0007669"/>
    <property type="project" value="TreeGrafter"/>
</dbReference>
<keyword evidence="2 4" id="KW-0547">Nucleotide-binding</keyword>
<comment type="catalytic activity">
    <reaction evidence="5">
        <text>(6S)-5-formyl-5,6,7,8-tetrahydrofolate + ATP = (6R)-5,10-methenyltetrahydrofolate + ADP + phosphate</text>
        <dbReference type="Rhea" id="RHEA:10488"/>
        <dbReference type="ChEBI" id="CHEBI:30616"/>
        <dbReference type="ChEBI" id="CHEBI:43474"/>
        <dbReference type="ChEBI" id="CHEBI:57455"/>
        <dbReference type="ChEBI" id="CHEBI:57457"/>
        <dbReference type="ChEBI" id="CHEBI:456216"/>
        <dbReference type="EC" id="6.3.3.2"/>
    </reaction>
</comment>
<organism evidence="6 7">
    <name type="scientific">Vibrio aerogenes CECT 7868</name>
    <dbReference type="NCBI Taxonomy" id="1216006"/>
    <lineage>
        <taxon>Bacteria</taxon>
        <taxon>Pseudomonadati</taxon>
        <taxon>Pseudomonadota</taxon>
        <taxon>Gammaproteobacteria</taxon>
        <taxon>Vibrionales</taxon>
        <taxon>Vibrionaceae</taxon>
        <taxon>Vibrio</taxon>
    </lineage>
</organism>
<feature type="binding site" evidence="4">
    <location>
        <position position="61"/>
    </location>
    <ligand>
        <name>substrate</name>
    </ligand>
</feature>
<dbReference type="RefSeq" id="WP_073603466.1">
    <property type="nucleotide sequence ID" value="NZ_FQXZ01000015.1"/>
</dbReference>
<dbReference type="EMBL" id="FQXZ01000015">
    <property type="protein sequence ID" value="SHI11863.1"/>
    <property type="molecule type" value="Genomic_DNA"/>
</dbReference>
<keyword evidence="7" id="KW-1185">Reference proteome</keyword>
<sequence>MSEHHTGSSRSNFRTEIRKRRNQLTSDFQQHAAHELIHQFRQLPEVKISQHIALYLSSDGELDTQPVIHWLWQQGKSVYLPVIHPFSPGHLLFLKYTQNTCMVPNRYGIQEPRLRKADVLPIQYLDLIFTPLVGFDATGQRLGMGGGYYDRTLAEWKKVKPVVRAIGLAHDCQYVDKLPVESWDIPLPKIVTPTKIWSWESS</sequence>
<dbReference type="GO" id="GO:0046872">
    <property type="term" value="F:metal ion binding"/>
    <property type="evidence" value="ECO:0007669"/>
    <property type="project" value="UniProtKB-KW"/>
</dbReference>
<dbReference type="InterPro" id="IPR037171">
    <property type="entry name" value="NagB/RpiA_transferase-like"/>
</dbReference>
<dbReference type="NCBIfam" id="TIGR02727">
    <property type="entry name" value="MTHFS_bact"/>
    <property type="match status" value="1"/>
</dbReference>